<name>A0A034W7P1_BACDO</name>
<evidence type="ECO:0000256" key="1">
    <source>
        <dbReference type="SAM" id="MobiDB-lite"/>
    </source>
</evidence>
<reference evidence="2" key="1">
    <citation type="journal article" date="2014" name="BMC Genomics">
        <title>Characterizing the developmental transcriptome of the oriental fruit fly, Bactrocera dorsalis (Diptera: Tephritidae) through comparative genomic analysis with Drosophila melanogaster utilizing modENCODE datasets.</title>
        <authorList>
            <person name="Geib S.M."/>
            <person name="Calla B."/>
            <person name="Hall B."/>
            <person name="Hou S."/>
            <person name="Manoukis N.C."/>
        </authorList>
    </citation>
    <scope>NUCLEOTIDE SEQUENCE</scope>
    <source>
        <strain evidence="2">Punador</strain>
    </source>
</reference>
<organism evidence="2">
    <name type="scientific">Bactrocera dorsalis</name>
    <name type="common">Oriental fruit fly</name>
    <name type="synonym">Dacus dorsalis</name>
    <dbReference type="NCBI Taxonomy" id="27457"/>
    <lineage>
        <taxon>Eukaryota</taxon>
        <taxon>Metazoa</taxon>
        <taxon>Ecdysozoa</taxon>
        <taxon>Arthropoda</taxon>
        <taxon>Hexapoda</taxon>
        <taxon>Insecta</taxon>
        <taxon>Pterygota</taxon>
        <taxon>Neoptera</taxon>
        <taxon>Endopterygota</taxon>
        <taxon>Diptera</taxon>
        <taxon>Brachycera</taxon>
        <taxon>Muscomorpha</taxon>
        <taxon>Tephritoidea</taxon>
        <taxon>Tephritidae</taxon>
        <taxon>Bactrocera</taxon>
        <taxon>Bactrocera</taxon>
    </lineage>
</organism>
<dbReference type="AlphaFoldDB" id="A0A034W7P1"/>
<sequence length="352" mass="39303">MEQSTFQPGDVCLECQQNGESHKLRTFYIDIDEQIVKCESSSCIYPYENDFSDSEDENNAEANKSCSSEPNSLPNLDVISFANNECDDADSVRFVEALLSNTNEIGKTSVVMNTKQELIQSEMLNQNIGLENEAESATTSVTLDTSLQSNDTDHTEGVSFIDALFRNCETETTKMCESESLEFISTLPAPSPTLDMPIISFDFSNNLPVAIKQEHLPKEDIKPQIEIQCIQTVKAGFTSTTNADNTTNMPKVAIKSLELIKTEYIKEKPVVQTPATKQPSEQTDTTGSNNDTKVRISRYFDTLRVKQEMFPKTFTKRKKRTNKQQQQPAKSENAAGSSLVNVLAVVRNKTQK</sequence>
<dbReference type="EMBL" id="GAKP01008253">
    <property type="protein sequence ID" value="JAC50699.1"/>
    <property type="molecule type" value="Transcribed_RNA"/>
</dbReference>
<gene>
    <name evidence="3" type="primary">LOC105224556</name>
</gene>
<protein>
    <submittedName>
        <fullName evidence="3">uncharacterized protein LOC105224556</fullName>
    </submittedName>
</protein>
<dbReference type="OrthoDB" id="7610693at2759"/>
<dbReference type="EMBL" id="GAKP01008252">
    <property type="protein sequence ID" value="JAC50700.1"/>
    <property type="molecule type" value="Transcribed_RNA"/>
</dbReference>
<proteinExistence type="predicted"/>
<evidence type="ECO:0000313" key="2">
    <source>
        <dbReference type="EMBL" id="JAC50699.1"/>
    </source>
</evidence>
<evidence type="ECO:0000313" key="3">
    <source>
        <dbReference type="RefSeq" id="XP_011200977.1"/>
    </source>
</evidence>
<dbReference type="RefSeq" id="XP_011200977.1">
    <property type="nucleotide sequence ID" value="XM_011202675.3"/>
</dbReference>
<feature type="compositionally biased region" description="Polar residues" evidence="1">
    <location>
        <begin position="273"/>
        <end position="291"/>
    </location>
</feature>
<feature type="region of interest" description="Disordered" evidence="1">
    <location>
        <begin position="310"/>
        <end position="352"/>
    </location>
</feature>
<feature type="region of interest" description="Disordered" evidence="1">
    <location>
        <begin position="270"/>
        <end position="295"/>
    </location>
</feature>
<reference evidence="3" key="2">
    <citation type="submission" date="2022-04" db="UniProtKB">
        <authorList>
            <consortium name="RefSeq"/>
        </authorList>
    </citation>
    <scope>IDENTIFICATION</scope>
    <source>
        <strain evidence="3">Punador</strain>
    </source>
</reference>
<accession>A0A034W7P1</accession>